<dbReference type="OrthoDB" id="5659at2157"/>
<reference evidence="1 2" key="1">
    <citation type="journal article" date="2012" name="Environ. Microbiol.">
        <title>The genome of the ammonia-oxidizing Candidatus Nitrososphaera gargensis: insights into metabolic versatility and environmental adaptations.</title>
        <authorList>
            <person name="Spang A."/>
            <person name="Poehlein A."/>
            <person name="Offre P."/>
            <person name="Zumbragel S."/>
            <person name="Haider S."/>
            <person name="Rychlik N."/>
            <person name="Nowka B."/>
            <person name="Schmeisser C."/>
            <person name="Lebedeva E.V."/>
            <person name="Rattei T."/>
            <person name="Bohm C."/>
            <person name="Schmid M."/>
            <person name="Galushko A."/>
            <person name="Hatzenpichler R."/>
            <person name="Weinmaier T."/>
            <person name="Daniel R."/>
            <person name="Schleper C."/>
            <person name="Spieck E."/>
            <person name="Streit W."/>
            <person name="Wagner M."/>
        </authorList>
    </citation>
    <scope>NUCLEOTIDE SEQUENCE [LARGE SCALE GENOMIC DNA]</scope>
    <source>
        <strain evidence="2">Ga9.2</strain>
    </source>
</reference>
<dbReference type="BioCyc" id="CNIT1237085:G1324-2084-MONOMER"/>
<dbReference type="EMBL" id="CP002408">
    <property type="protein sequence ID" value="AFU59017.1"/>
    <property type="molecule type" value="Genomic_DNA"/>
</dbReference>
<evidence type="ECO:0000313" key="1">
    <source>
        <dbReference type="EMBL" id="AFU59017.1"/>
    </source>
</evidence>
<dbReference type="RefSeq" id="WP_015019552.1">
    <property type="nucleotide sequence ID" value="NC_018719.1"/>
</dbReference>
<protein>
    <submittedName>
        <fullName evidence="1">Uncharacterized protein</fullName>
    </submittedName>
</protein>
<dbReference type="HOGENOM" id="CLU_2949425_0_0_2"/>
<sequence>MLCETCYWCATYLDKTKVVDKCPLCSATVMSSFPIMPDESFVFSYDAKRGIELDFGRRK</sequence>
<gene>
    <name evidence="1" type="ordered locus">Ngar_c20860</name>
</gene>
<keyword evidence="2" id="KW-1185">Reference proteome</keyword>
<proteinExistence type="predicted"/>
<name>K0IKL1_NITGG</name>
<dbReference type="STRING" id="1237085.Ngar_c20860"/>
<organism evidence="1 2">
    <name type="scientific">Nitrososphaera gargensis (strain Ga9.2)</name>
    <dbReference type="NCBI Taxonomy" id="1237085"/>
    <lineage>
        <taxon>Archaea</taxon>
        <taxon>Nitrososphaerota</taxon>
        <taxon>Nitrososphaeria</taxon>
        <taxon>Nitrososphaerales</taxon>
        <taxon>Nitrososphaeraceae</taxon>
        <taxon>Nitrososphaera</taxon>
    </lineage>
</organism>
<dbReference type="AlphaFoldDB" id="K0IKL1"/>
<accession>K0IKL1</accession>
<dbReference type="Proteomes" id="UP000008037">
    <property type="component" value="Chromosome"/>
</dbReference>
<evidence type="ECO:0000313" key="2">
    <source>
        <dbReference type="Proteomes" id="UP000008037"/>
    </source>
</evidence>
<dbReference type="KEGG" id="nga:Ngar_c20860"/>
<dbReference type="GeneID" id="13795949"/>
<dbReference type="InParanoid" id="K0IKL1"/>